<gene>
    <name evidence="1" type="ORF">EBV32_00855</name>
    <name evidence="3" type="ORF">EBV78_04215</name>
    <name evidence="2" type="ORF">EBX29_00385</name>
</gene>
<accession>A0A845SBR9</accession>
<sequence length="126" mass="14292">MNKIQKQKNVLGEDIEPCSMNPVTGWFRDGSCNTDKTDVGMHCVCAKVNDDFLNWCKENGNDLITPHPEFGFEGLRNGDNWCVCASWVKRAIDAGHGCKIYLRRTHMKTLEIIPMETLKKFAVDIS</sequence>
<dbReference type="Proteomes" id="UP000572953">
    <property type="component" value="Unassembled WGS sequence"/>
</dbReference>
<dbReference type="Gene3D" id="3.30.56.110">
    <property type="entry name" value="Protein of unknown function DUF2237"/>
    <property type="match status" value="1"/>
</dbReference>
<evidence type="ECO:0000313" key="3">
    <source>
        <dbReference type="EMBL" id="NCU63258.1"/>
    </source>
</evidence>
<name>A0A845SBR9_9PROT</name>
<dbReference type="PANTHER" id="PTHR37466:SF1">
    <property type="entry name" value="SLR1628 PROTEIN"/>
    <property type="match status" value="1"/>
</dbReference>
<evidence type="ECO:0000313" key="4">
    <source>
        <dbReference type="Proteomes" id="UP000572953"/>
    </source>
</evidence>
<evidence type="ECO:0000313" key="1">
    <source>
        <dbReference type="EMBL" id="NBN87632.1"/>
    </source>
</evidence>
<dbReference type="EMBL" id="RGMI01000005">
    <property type="protein sequence ID" value="NCU50231.1"/>
    <property type="molecule type" value="Genomic_DNA"/>
</dbReference>
<dbReference type="EMBL" id="RGET01000006">
    <property type="protein sequence ID" value="NBN87632.1"/>
    <property type="molecule type" value="Genomic_DNA"/>
</dbReference>
<dbReference type="EMBL" id="RGGN01000188">
    <property type="protein sequence ID" value="NCU63258.1"/>
    <property type="molecule type" value="Genomic_DNA"/>
</dbReference>
<protein>
    <submittedName>
        <fullName evidence="3">DUF2237 family protein</fullName>
    </submittedName>
</protein>
<dbReference type="PANTHER" id="PTHR37466">
    <property type="entry name" value="SLR1628 PROTEIN"/>
    <property type="match status" value="1"/>
</dbReference>
<organism evidence="3 4">
    <name type="scientific">Candidatus Fonsibacter lacus</name>
    <dbReference type="NCBI Taxonomy" id="2576439"/>
    <lineage>
        <taxon>Bacteria</taxon>
        <taxon>Pseudomonadati</taxon>
        <taxon>Pseudomonadota</taxon>
        <taxon>Alphaproteobacteria</taxon>
        <taxon>Candidatus Pelagibacterales</taxon>
        <taxon>Candidatus Pelagibacterales incertae sedis</taxon>
        <taxon>Candidatus Fonsibacter</taxon>
    </lineage>
</organism>
<dbReference type="AlphaFoldDB" id="A0A845SBR9"/>
<dbReference type="Proteomes" id="UP000699985">
    <property type="component" value="Unassembled WGS sequence"/>
</dbReference>
<dbReference type="Proteomes" id="UP000713222">
    <property type="component" value="Unassembled WGS sequence"/>
</dbReference>
<dbReference type="Pfam" id="PF09996">
    <property type="entry name" value="DUF2237"/>
    <property type="match status" value="1"/>
</dbReference>
<evidence type="ECO:0000313" key="2">
    <source>
        <dbReference type="EMBL" id="NCU50231.1"/>
    </source>
</evidence>
<dbReference type="InterPro" id="IPR018714">
    <property type="entry name" value="DUF2237"/>
</dbReference>
<comment type="caution">
    <text evidence="3">The sequence shown here is derived from an EMBL/GenBank/DDBJ whole genome shotgun (WGS) entry which is preliminary data.</text>
</comment>
<reference evidence="3 4" key="1">
    <citation type="submission" date="2018-10" db="EMBL/GenBank/DDBJ databases">
        <title>Iterative Subtractive Binning of Freshwater Chronoseries Metagenomes Recovers Nearly Complete Genomes from over Four Hundred Novel Species.</title>
        <authorList>
            <person name="Rodriguez-R L.M."/>
            <person name="Tsementzi D."/>
            <person name="Luo C."/>
            <person name="Konstantinidis K.T."/>
        </authorList>
    </citation>
    <scope>NUCLEOTIDE SEQUENCE [LARGE SCALE GENOMIC DNA]</scope>
    <source>
        <strain evidence="3">WB7_2B_003</strain>
        <strain evidence="1">WB7_6_001</strain>
        <strain evidence="2">WB8_1A_003</strain>
    </source>
</reference>
<proteinExistence type="predicted"/>